<evidence type="ECO:0000256" key="1">
    <source>
        <dbReference type="SAM" id="MobiDB-lite"/>
    </source>
</evidence>
<feature type="region of interest" description="Disordered" evidence="1">
    <location>
        <begin position="1"/>
        <end position="29"/>
    </location>
</feature>
<organism evidence="2 3">
    <name type="scientific">Candidozyma auris</name>
    <name type="common">Yeast</name>
    <name type="synonym">Candida auris</name>
    <dbReference type="NCBI Taxonomy" id="498019"/>
    <lineage>
        <taxon>Eukaryota</taxon>
        <taxon>Fungi</taxon>
        <taxon>Dikarya</taxon>
        <taxon>Ascomycota</taxon>
        <taxon>Saccharomycotina</taxon>
        <taxon>Pichiomycetes</taxon>
        <taxon>Metschnikowiaceae</taxon>
        <taxon>Candidozyma</taxon>
    </lineage>
</organism>
<dbReference type="Proteomes" id="UP000037122">
    <property type="component" value="Unassembled WGS sequence"/>
</dbReference>
<dbReference type="EMBL" id="LGST01000009">
    <property type="protein sequence ID" value="KNE01518.1"/>
    <property type="molecule type" value="Genomic_DNA"/>
</dbReference>
<accession>A0A0L0P587</accession>
<name>A0A0L0P587_CANAR</name>
<reference evidence="3" key="1">
    <citation type="journal article" date="2015" name="BMC Genomics">
        <title>Draft genome of a commonly misdiagnosed multidrug resistant pathogen Candida auris.</title>
        <authorList>
            <person name="Chatterjee S."/>
            <person name="Alampalli S.V."/>
            <person name="Nageshan R.K."/>
            <person name="Chettiar S.T."/>
            <person name="Joshi S."/>
            <person name="Tatu U.S."/>
        </authorList>
    </citation>
    <scope>NUCLEOTIDE SEQUENCE [LARGE SCALE GENOMIC DNA]</scope>
    <source>
        <strain evidence="3">6684</strain>
    </source>
</reference>
<proteinExistence type="predicted"/>
<sequence length="93" mass="10136">MEGKERQGFQRLVPRKNHETETARSAAHQIGGHCRHQRCCEVPFATTAEAASAPNIGGLRLEPLQQAAESQGGVGLQQARHFRLRLLLGPNGT</sequence>
<protein>
    <submittedName>
        <fullName evidence="2">Uncharacterized protein</fullName>
    </submittedName>
</protein>
<comment type="caution">
    <text evidence="2">The sequence shown here is derived from an EMBL/GenBank/DDBJ whole genome shotgun (WGS) entry which is preliminary data.</text>
</comment>
<dbReference type="AlphaFoldDB" id="A0A0L0P587"/>
<gene>
    <name evidence="2" type="ORF">QG37_01344</name>
</gene>
<evidence type="ECO:0000313" key="2">
    <source>
        <dbReference type="EMBL" id="KNE01518.1"/>
    </source>
</evidence>
<evidence type="ECO:0000313" key="3">
    <source>
        <dbReference type="Proteomes" id="UP000037122"/>
    </source>
</evidence>
<dbReference type="VEuPathDB" id="FungiDB:QG37_01344"/>